<dbReference type="Proteomes" id="UP000681720">
    <property type="component" value="Unassembled WGS sequence"/>
</dbReference>
<feature type="non-terminal residue" evidence="3">
    <location>
        <position position="1"/>
    </location>
</feature>
<name>A0A8S2VCD1_9BILA</name>
<comment type="caution">
    <text evidence="3">The sequence shown here is derived from an EMBL/GenBank/DDBJ whole genome shotgun (WGS) entry which is preliminary data.</text>
</comment>
<protein>
    <submittedName>
        <fullName evidence="3">Uncharacterized protein</fullName>
    </submittedName>
</protein>
<gene>
    <name evidence="1" type="ORF">BYL167_LOCUS25110</name>
    <name evidence="2" type="ORF">GIL414_LOCUS28398</name>
    <name evidence="3" type="ORF">GIL414_LOCUS28464</name>
</gene>
<proteinExistence type="predicted"/>
<dbReference type="Proteomes" id="UP000681967">
    <property type="component" value="Unassembled WGS sequence"/>
</dbReference>
<sequence>IYELENLQDTSHPFTENDQPNFFGSSYSTVKGATDLLIDAYPHVIK</sequence>
<dbReference type="EMBL" id="CAJOBH010024089">
    <property type="protein sequence ID" value="CAF4239575.1"/>
    <property type="molecule type" value="Genomic_DNA"/>
</dbReference>
<accession>A0A8S2VCD1</accession>
<organism evidence="3 4">
    <name type="scientific">Rotaria magnacalcarata</name>
    <dbReference type="NCBI Taxonomy" id="392030"/>
    <lineage>
        <taxon>Eukaryota</taxon>
        <taxon>Metazoa</taxon>
        <taxon>Spiralia</taxon>
        <taxon>Gnathifera</taxon>
        <taxon>Rotifera</taxon>
        <taxon>Eurotatoria</taxon>
        <taxon>Bdelloidea</taxon>
        <taxon>Philodinida</taxon>
        <taxon>Philodinidae</taxon>
        <taxon>Rotaria</taxon>
    </lineage>
</organism>
<dbReference type="EMBL" id="CAJOBJ010048149">
    <property type="protein sequence ID" value="CAF4360898.1"/>
    <property type="molecule type" value="Genomic_DNA"/>
</dbReference>
<dbReference type="AlphaFoldDB" id="A0A8S2VCD1"/>
<evidence type="ECO:0000313" key="3">
    <source>
        <dbReference type="EMBL" id="CAF4362367.1"/>
    </source>
</evidence>
<evidence type="ECO:0000313" key="2">
    <source>
        <dbReference type="EMBL" id="CAF4360898.1"/>
    </source>
</evidence>
<dbReference type="EMBL" id="CAJOBJ010048490">
    <property type="protein sequence ID" value="CAF4362367.1"/>
    <property type="molecule type" value="Genomic_DNA"/>
</dbReference>
<reference evidence="3" key="1">
    <citation type="submission" date="2021-02" db="EMBL/GenBank/DDBJ databases">
        <authorList>
            <person name="Nowell W R."/>
        </authorList>
    </citation>
    <scope>NUCLEOTIDE SEQUENCE</scope>
</reference>
<evidence type="ECO:0000313" key="1">
    <source>
        <dbReference type="EMBL" id="CAF4239575.1"/>
    </source>
</evidence>
<evidence type="ECO:0000313" key="4">
    <source>
        <dbReference type="Proteomes" id="UP000681720"/>
    </source>
</evidence>